<dbReference type="STRING" id="94624.Bpet2839"/>
<feature type="transmembrane region" description="Helical" evidence="5">
    <location>
        <begin position="366"/>
        <end position="388"/>
    </location>
</feature>
<dbReference type="AlphaFoldDB" id="A9IRJ0"/>
<keyword evidence="8" id="KW-1185">Reference proteome</keyword>
<evidence type="ECO:0000256" key="2">
    <source>
        <dbReference type="ARBA" id="ARBA00022692"/>
    </source>
</evidence>
<evidence type="ECO:0000256" key="5">
    <source>
        <dbReference type="SAM" id="Phobius"/>
    </source>
</evidence>
<accession>A9IRJ0</accession>
<gene>
    <name evidence="7" type="ordered locus">Bpet2839</name>
</gene>
<protein>
    <submittedName>
        <fullName evidence="7">Membrane protein resembling polysaccharide polymerases</fullName>
    </submittedName>
</protein>
<dbReference type="GO" id="GO:0016020">
    <property type="term" value="C:membrane"/>
    <property type="evidence" value="ECO:0007669"/>
    <property type="project" value="UniProtKB-SubCell"/>
</dbReference>
<keyword evidence="3 5" id="KW-1133">Transmembrane helix</keyword>
<feature type="transmembrane region" description="Helical" evidence="5">
    <location>
        <begin position="394"/>
        <end position="412"/>
    </location>
</feature>
<evidence type="ECO:0000256" key="1">
    <source>
        <dbReference type="ARBA" id="ARBA00004141"/>
    </source>
</evidence>
<dbReference type="PANTHER" id="PTHR37422:SF17">
    <property type="entry name" value="O-ANTIGEN LIGASE"/>
    <property type="match status" value="1"/>
</dbReference>
<dbReference type="PANTHER" id="PTHR37422">
    <property type="entry name" value="TEICHURONIC ACID BIOSYNTHESIS PROTEIN TUAE"/>
    <property type="match status" value="1"/>
</dbReference>
<feature type="transmembrane region" description="Helical" evidence="5">
    <location>
        <begin position="59"/>
        <end position="84"/>
    </location>
</feature>
<evidence type="ECO:0000259" key="6">
    <source>
        <dbReference type="Pfam" id="PF04932"/>
    </source>
</evidence>
<feature type="transmembrane region" description="Helical" evidence="5">
    <location>
        <begin position="205"/>
        <end position="222"/>
    </location>
</feature>
<dbReference type="KEGG" id="bpt:Bpet2839"/>
<dbReference type="EMBL" id="AM902716">
    <property type="protein sequence ID" value="CAP43181.1"/>
    <property type="molecule type" value="Genomic_DNA"/>
</dbReference>
<feature type="transmembrane region" description="Helical" evidence="5">
    <location>
        <begin position="182"/>
        <end position="199"/>
    </location>
</feature>
<evidence type="ECO:0000313" key="7">
    <source>
        <dbReference type="EMBL" id="CAP43181.1"/>
    </source>
</evidence>
<dbReference type="eggNOG" id="COG3307">
    <property type="taxonomic scope" value="Bacteria"/>
</dbReference>
<sequence length="419" mass="46112">MPGFYLRSVAILALLVPALALTSAVGGPIIIYTSSLIALVAMCANAVKHWEPFEFGELSWMSVALATPLAVMLVNSAVLGIWSSSELEKLLRFALAIPVAWLLLRVPRRWLQQVQWSLLAGAYAGSVMLFVIMLSPDLGRGAVSEYGGRYNAVAFADLTLFFGLASCLTLPGRLSRFSRLEAVLKIFVVPLSLWAAWLSQTRSCWALLVVFGVVLLLANRHWSLRAKTAFVAGLSAFVVAGAVFAWHAKESRFAEVRHDLTRYEHQDRDTSVGIRLQLWQASWLMFKEKPLTGVGAPNFRAELARLHDQGVVTKLVATKFGEPHNDFLGALAMYGLPGLLSILALYFIPAAIFFRRLGSSDPVTHMGAKLGLLFTLGYATFSLTEMMFRSMRSVPIYAVTVVVLFALSSERARSKLARK</sequence>
<dbReference type="Pfam" id="PF04932">
    <property type="entry name" value="Wzy_C"/>
    <property type="match status" value="1"/>
</dbReference>
<keyword evidence="2 5" id="KW-0812">Transmembrane</keyword>
<feature type="transmembrane region" description="Helical" evidence="5">
    <location>
        <begin position="118"/>
        <end position="138"/>
    </location>
</feature>
<evidence type="ECO:0000256" key="3">
    <source>
        <dbReference type="ARBA" id="ARBA00022989"/>
    </source>
</evidence>
<evidence type="ECO:0000256" key="4">
    <source>
        <dbReference type="ARBA" id="ARBA00023136"/>
    </source>
</evidence>
<dbReference type="Proteomes" id="UP000001225">
    <property type="component" value="Chromosome"/>
</dbReference>
<keyword evidence="4 5" id="KW-0472">Membrane</keyword>
<proteinExistence type="predicted"/>
<reference evidence="7 8" key="1">
    <citation type="journal article" date="2008" name="BMC Genomics">
        <title>The missing link: Bordetella petrii is endowed with both the metabolic versatility of environmental bacteria and virulence traits of pathogenic Bordetellae.</title>
        <authorList>
            <person name="Gross R."/>
            <person name="Guzman C.A."/>
            <person name="Sebaihia M."/>
            <person name="Martins Dos Santos V.A."/>
            <person name="Pieper D.H."/>
            <person name="Koebnik R."/>
            <person name="Lechner M."/>
            <person name="Bartels D."/>
            <person name="Buhrmester J."/>
            <person name="Choudhuri J.V."/>
            <person name="Ebensen T."/>
            <person name="Gaigalat L."/>
            <person name="Herrmann S."/>
            <person name="Khachane A.N."/>
            <person name="Larisch C."/>
            <person name="Link S."/>
            <person name="Linke B."/>
            <person name="Meyer F."/>
            <person name="Mormann S."/>
            <person name="Nakunst D."/>
            <person name="Rueckert C."/>
            <person name="Schneiker-Bekel S."/>
            <person name="Schulze K."/>
            <person name="Vorhoelter F.J."/>
            <person name="Yevsa T."/>
            <person name="Engle J.T."/>
            <person name="Goldman W.E."/>
            <person name="Puehler A."/>
            <person name="Goebel U.B."/>
            <person name="Goesmann A."/>
            <person name="Bloecker H."/>
            <person name="Kaiser O."/>
            <person name="Martinez-Arias R."/>
        </authorList>
    </citation>
    <scope>NUCLEOTIDE SEQUENCE [LARGE SCALE GENOMIC DNA]</scope>
    <source>
        <strain evidence="8">ATCC BAA-461 / DSM 12804 / CCUG 43448 / CIP 107267 / Se-1111R</strain>
    </source>
</reference>
<name>A9IRJ0_BORPD</name>
<comment type="subcellular location">
    <subcellularLocation>
        <location evidence="1">Membrane</location>
        <topology evidence="1">Multi-pass membrane protein</topology>
    </subcellularLocation>
</comment>
<feature type="transmembrane region" description="Helical" evidence="5">
    <location>
        <begin position="331"/>
        <end position="354"/>
    </location>
</feature>
<organism evidence="7 8">
    <name type="scientific">Bordetella petrii (strain ATCC BAA-461 / DSM 12804 / CCUG 43448 / CIP 107267 / Se-1111R)</name>
    <dbReference type="NCBI Taxonomy" id="340100"/>
    <lineage>
        <taxon>Bacteria</taxon>
        <taxon>Pseudomonadati</taxon>
        <taxon>Pseudomonadota</taxon>
        <taxon>Betaproteobacteria</taxon>
        <taxon>Burkholderiales</taxon>
        <taxon>Alcaligenaceae</taxon>
        <taxon>Bordetella</taxon>
    </lineage>
</organism>
<feature type="domain" description="O-antigen ligase-related" evidence="6">
    <location>
        <begin position="191"/>
        <end position="342"/>
    </location>
</feature>
<evidence type="ECO:0000313" key="8">
    <source>
        <dbReference type="Proteomes" id="UP000001225"/>
    </source>
</evidence>
<dbReference type="InterPro" id="IPR051533">
    <property type="entry name" value="WaaL-like"/>
</dbReference>
<dbReference type="InterPro" id="IPR007016">
    <property type="entry name" value="O-antigen_ligase-rel_domated"/>
</dbReference>
<feature type="transmembrane region" description="Helical" evidence="5">
    <location>
        <begin position="150"/>
        <end position="170"/>
    </location>
</feature>
<feature type="transmembrane region" description="Helical" evidence="5">
    <location>
        <begin position="229"/>
        <end position="248"/>
    </location>
</feature>